<dbReference type="GO" id="GO:0000978">
    <property type="term" value="F:RNA polymerase II cis-regulatory region sequence-specific DNA binding"/>
    <property type="evidence" value="ECO:0007669"/>
    <property type="project" value="TreeGrafter"/>
</dbReference>
<dbReference type="OrthoDB" id="5954824at2759"/>
<evidence type="ECO:0000256" key="1">
    <source>
        <dbReference type="ARBA" id="ARBA00023125"/>
    </source>
</evidence>
<name>A0A1Y1S9T5_9MICR</name>
<dbReference type="InterPro" id="IPR050211">
    <property type="entry name" value="FOX_domain-containing"/>
</dbReference>
<dbReference type="AlphaFoldDB" id="A0A1Y1S9T5"/>
<dbReference type="GO" id="GO:0009653">
    <property type="term" value="P:anatomical structure morphogenesis"/>
    <property type="evidence" value="ECO:0007669"/>
    <property type="project" value="TreeGrafter"/>
</dbReference>
<dbReference type="PANTHER" id="PTHR11829">
    <property type="entry name" value="FORKHEAD BOX PROTEIN"/>
    <property type="match status" value="1"/>
</dbReference>
<evidence type="ECO:0000256" key="3">
    <source>
        <dbReference type="PROSITE-ProRule" id="PRU00089"/>
    </source>
</evidence>
<proteinExistence type="predicted"/>
<dbReference type="Pfam" id="PF00250">
    <property type="entry name" value="Forkhead"/>
    <property type="match status" value="1"/>
</dbReference>
<dbReference type="InterPro" id="IPR001766">
    <property type="entry name" value="Fork_head_dom"/>
</dbReference>
<dbReference type="Gene3D" id="1.10.10.10">
    <property type="entry name" value="Winged helix-like DNA-binding domain superfamily/Winged helix DNA-binding domain"/>
    <property type="match status" value="1"/>
</dbReference>
<keyword evidence="2 3" id="KW-0539">Nucleus</keyword>
<feature type="domain" description="Fork-head" evidence="4">
    <location>
        <begin position="32"/>
        <end position="122"/>
    </location>
</feature>
<dbReference type="InterPro" id="IPR030456">
    <property type="entry name" value="TF_fork_head_CS_2"/>
</dbReference>
<feature type="DNA-binding region" description="Fork-head" evidence="3">
    <location>
        <begin position="32"/>
        <end position="122"/>
    </location>
</feature>
<dbReference type="InterPro" id="IPR036388">
    <property type="entry name" value="WH-like_DNA-bd_sf"/>
</dbReference>
<dbReference type="PANTHER" id="PTHR11829:SF411">
    <property type="entry name" value="FORKHEAD BOX PROTEIN L2"/>
    <property type="match status" value="1"/>
</dbReference>
<dbReference type="InterPro" id="IPR036390">
    <property type="entry name" value="WH_DNA-bd_sf"/>
</dbReference>
<protein>
    <submittedName>
        <fullName evidence="5">Transcription factor</fullName>
    </submittedName>
</protein>
<dbReference type="VEuPathDB" id="MicrosporidiaDB:ECANGB1_2602"/>
<dbReference type="FunFam" id="1.10.10.10:FF:000135">
    <property type="entry name" value="forkhead box protein G1"/>
    <property type="match status" value="1"/>
</dbReference>
<dbReference type="GO" id="GO:0005634">
    <property type="term" value="C:nucleus"/>
    <property type="evidence" value="ECO:0007669"/>
    <property type="project" value="UniProtKB-SubCell"/>
</dbReference>
<evidence type="ECO:0000313" key="6">
    <source>
        <dbReference type="Proteomes" id="UP000192639"/>
    </source>
</evidence>
<dbReference type="CDD" id="cd00059">
    <property type="entry name" value="FH_FOX"/>
    <property type="match status" value="1"/>
</dbReference>
<sequence length="195" mass="22625">MFKPSDQNKAGGDYDQGCGYAQQNEACGTPRRPNLSYAELITMAIESSAEQMLTLKDIYNWISCNYPYYEAKKDGWQNSIRHNLSLNRCFYRVPRKEGSRGKGSYWKINYEYQNVKVNYRTRKYTYVPPQQSIHSLTQILNDNTLLSESIGMSEIPPKKGTIFSGNLRDEDYEAGQPDAYDYDDHSKLDRIFSFK</sequence>
<dbReference type="SMART" id="SM00339">
    <property type="entry name" value="FH"/>
    <property type="match status" value="1"/>
</dbReference>
<dbReference type="PRINTS" id="PR00053">
    <property type="entry name" value="FORKHEAD"/>
</dbReference>
<evidence type="ECO:0000313" key="5">
    <source>
        <dbReference type="EMBL" id="ORD94816.1"/>
    </source>
</evidence>
<dbReference type="GO" id="GO:0030154">
    <property type="term" value="P:cell differentiation"/>
    <property type="evidence" value="ECO:0007669"/>
    <property type="project" value="TreeGrafter"/>
</dbReference>
<gene>
    <name evidence="5" type="ORF">ECANGB1_2602</name>
</gene>
<organism evidence="5 6">
    <name type="scientific">Enterospora canceri</name>
    <dbReference type="NCBI Taxonomy" id="1081671"/>
    <lineage>
        <taxon>Eukaryota</taxon>
        <taxon>Fungi</taxon>
        <taxon>Fungi incertae sedis</taxon>
        <taxon>Microsporidia</taxon>
        <taxon>Enterocytozoonidae</taxon>
        <taxon>Enterospora</taxon>
    </lineage>
</organism>
<evidence type="ECO:0000256" key="2">
    <source>
        <dbReference type="ARBA" id="ARBA00023242"/>
    </source>
</evidence>
<comment type="caution">
    <text evidence="5">The sequence shown here is derived from an EMBL/GenBank/DDBJ whole genome shotgun (WGS) entry which is preliminary data.</text>
</comment>
<dbReference type="Proteomes" id="UP000192639">
    <property type="component" value="Unassembled WGS sequence"/>
</dbReference>
<accession>A0A1Y1S9T5</accession>
<reference evidence="5 6" key="1">
    <citation type="journal article" date="2017" name="Environ. Microbiol.">
        <title>Decay of the glycolytic pathway and adaptation to intranuclear parasitism within Enterocytozoonidae microsporidia.</title>
        <authorList>
            <person name="Wiredu Boakye D."/>
            <person name="Jaroenlak P."/>
            <person name="Prachumwat A."/>
            <person name="Williams T.A."/>
            <person name="Bateman K.S."/>
            <person name="Itsathitphaisarn O."/>
            <person name="Sritunyalucksana K."/>
            <person name="Paszkiewicz K.H."/>
            <person name="Moore K.A."/>
            <person name="Stentiford G.D."/>
            <person name="Williams B.A."/>
        </authorList>
    </citation>
    <scope>NUCLEOTIDE SEQUENCE [LARGE SCALE GENOMIC DNA]</scope>
    <source>
        <strain evidence="5 6">GB1</strain>
    </source>
</reference>
<dbReference type="EMBL" id="LWDP01000009">
    <property type="protein sequence ID" value="ORD94816.1"/>
    <property type="molecule type" value="Genomic_DNA"/>
</dbReference>
<dbReference type="GO" id="GO:0000981">
    <property type="term" value="F:DNA-binding transcription factor activity, RNA polymerase II-specific"/>
    <property type="evidence" value="ECO:0007669"/>
    <property type="project" value="TreeGrafter"/>
</dbReference>
<dbReference type="SUPFAM" id="SSF46785">
    <property type="entry name" value="Winged helix' DNA-binding domain"/>
    <property type="match status" value="1"/>
</dbReference>
<keyword evidence="1 3" id="KW-0238">DNA-binding</keyword>
<keyword evidence="6" id="KW-1185">Reference proteome</keyword>
<dbReference type="PROSITE" id="PS50039">
    <property type="entry name" value="FORK_HEAD_3"/>
    <property type="match status" value="1"/>
</dbReference>
<evidence type="ECO:0000259" key="4">
    <source>
        <dbReference type="PROSITE" id="PS50039"/>
    </source>
</evidence>
<comment type="subcellular location">
    <subcellularLocation>
        <location evidence="3">Nucleus</location>
    </subcellularLocation>
</comment>
<dbReference type="PROSITE" id="PS00658">
    <property type="entry name" value="FORK_HEAD_2"/>
    <property type="match status" value="1"/>
</dbReference>